<dbReference type="PANTHER" id="PTHR11103:SF18">
    <property type="entry name" value="SLR1189 PROTEIN"/>
    <property type="match status" value="1"/>
</dbReference>
<dbReference type="GO" id="GO:0009086">
    <property type="term" value="P:methionine biosynthetic process"/>
    <property type="evidence" value="ECO:0007669"/>
    <property type="project" value="InterPro"/>
</dbReference>
<dbReference type="InterPro" id="IPR003726">
    <property type="entry name" value="HCY_dom"/>
</dbReference>
<organism evidence="4">
    <name type="scientific">marine sediment metagenome</name>
    <dbReference type="NCBI Taxonomy" id="412755"/>
    <lineage>
        <taxon>unclassified sequences</taxon>
        <taxon>metagenomes</taxon>
        <taxon>ecological metagenomes</taxon>
    </lineage>
</organism>
<dbReference type="InterPro" id="IPR036589">
    <property type="entry name" value="HCY_dom_sf"/>
</dbReference>
<keyword evidence="2" id="KW-0808">Transferase</keyword>
<keyword evidence="1" id="KW-0489">Methyltransferase</keyword>
<dbReference type="PROSITE" id="PS50970">
    <property type="entry name" value="HCY"/>
    <property type="match status" value="1"/>
</dbReference>
<dbReference type="Pfam" id="PF02574">
    <property type="entry name" value="S-methyl_trans"/>
    <property type="match status" value="1"/>
</dbReference>
<name>A0A0F9KR80_9ZZZZ</name>
<gene>
    <name evidence="4" type="ORF">LCGC14_1300410</name>
</gene>
<comment type="caution">
    <text evidence="4">The sequence shown here is derived from an EMBL/GenBank/DDBJ whole genome shotgun (WGS) entry which is preliminary data.</text>
</comment>
<evidence type="ECO:0000256" key="2">
    <source>
        <dbReference type="ARBA" id="ARBA00022679"/>
    </source>
</evidence>
<dbReference type="AlphaFoldDB" id="A0A0F9KR80"/>
<dbReference type="InterPro" id="IPR017226">
    <property type="entry name" value="BHMT-like"/>
</dbReference>
<dbReference type="GO" id="GO:0032259">
    <property type="term" value="P:methylation"/>
    <property type="evidence" value="ECO:0007669"/>
    <property type="project" value="UniProtKB-KW"/>
</dbReference>
<dbReference type="PIRSF" id="PIRSF037505">
    <property type="entry name" value="Betaine_HMT"/>
    <property type="match status" value="1"/>
</dbReference>
<protein>
    <recommendedName>
        <fullName evidence="3">Hcy-binding domain-containing protein</fullName>
    </recommendedName>
</protein>
<dbReference type="GO" id="GO:0008168">
    <property type="term" value="F:methyltransferase activity"/>
    <property type="evidence" value="ECO:0007669"/>
    <property type="project" value="UniProtKB-KW"/>
</dbReference>
<reference evidence="4" key="1">
    <citation type="journal article" date="2015" name="Nature">
        <title>Complex archaea that bridge the gap between prokaryotes and eukaryotes.</title>
        <authorList>
            <person name="Spang A."/>
            <person name="Saw J.H."/>
            <person name="Jorgensen S.L."/>
            <person name="Zaremba-Niedzwiedzka K."/>
            <person name="Martijn J."/>
            <person name="Lind A.E."/>
            <person name="van Eijk R."/>
            <person name="Schleper C."/>
            <person name="Guy L."/>
            <person name="Ettema T.J."/>
        </authorList>
    </citation>
    <scope>NUCLEOTIDE SEQUENCE</scope>
</reference>
<dbReference type="PANTHER" id="PTHR11103">
    <property type="entry name" value="SLR1189 PROTEIN"/>
    <property type="match status" value="1"/>
</dbReference>
<dbReference type="GO" id="GO:0008270">
    <property type="term" value="F:zinc ion binding"/>
    <property type="evidence" value="ECO:0007669"/>
    <property type="project" value="InterPro"/>
</dbReference>
<feature type="domain" description="Hcy-binding" evidence="3">
    <location>
        <begin position="9"/>
        <end position="296"/>
    </location>
</feature>
<accession>A0A0F9KR80</accession>
<evidence type="ECO:0000256" key="1">
    <source>
        <dbReference type="ARBA" id="ARBA00022603"/>
    </source>
</evidence>
<dbReference type="Gene3D" id="3.20.20.330">
    <property type="entry name" value="Homocysteine-binding-like domain"/>
    <property type="match status" value="1"/>
</dbReference>
<sequence>MDLEVKINLSFQELLKSNSVILFDGGFGSELIKRGLEPGKVPDILNIENPDVITEIHKSYYDAGSDMCQTNTFGSTPINLKRHNIDGKINEIIEKALSNIQRACPSGRLIVGDIGPTGEFRPPVGEASSQEWQSSFVAQAKLLEKDVDLFHVETISDIQEIQAAIRGIKEVSDKPIIASITYKKTKKGFFTIMGDSLKDCINVLENEKVDVIGANCTIGSREMVELSEIAKSLTNLPLSVKPNAGQPRIEGLKTFYDQPIEDFVRDIHEMIKIGVKICGGCCGSTPSHIKKIRKLIDSL</sequence>
<dbReference type="SUPFAM" id="SSF82282">
    <property type="entry name" value="Homocysteine S-methyltransferase"/>
    <property type="match status" value="1"/>
</dbReference>
<evidence type="ECO:0000313" key="4">
    <source>
        <dbReference type="EMBL" id="KKM84313.1"/>
    </source>
</evidence>
<dbReference type="EMBL" id="LAZR01007586">
    <property type="protein sequence ID" value="KKM84313.1"/>
    <property type="molecule type" value="Genomic_DNA"/>
</dbReference>
<evidence type="ECO:0000259" key="3">
    <source>
        <dbReference type="PROSITE" id="PS50970"/>
    </source>
</evidence>
<proteinExistence type="predicted"/>